<dbReference type="Proteomes" id="UP000007076">
    <property type="component" value="Chromosome"/>
</dbReference>
<accession>E4NIT0</accession>
<gene>
    <name evidence="2" type="ordered locus">KSE_71220</name>
</gene>
<keyword evidence="1" id="KW-0472">Membrane</keyword>
<dbReference type="KEGG" id="ksk:KSE_71220"/>
<evidence type="ECO:0000313" key="2">
    <source>
        <dbReference type="EMBL" id="BAJ32878.1"/>
    </source>
</evidence>
<reference evidence="2 3" key="1">
    <citation type="journal article" date="2010" name="DNA Res.">
        <title>Genome sequence of Kitasatospora setae NBRC 14216T: an evolutionary snapshot of the family Streptomycetaceae.</title>
        <authorList>
            <person name="Ichikawa N."/>
            <person name="Oguchi A."/>
            <person name="Ikeda H."/>
            <person name="Ishikawa J."/>
            <person name="Kitani S."/>
            <person name="Watanabe Y."/>
            <person name="Nakamura S."/>
            <person name="Katano Y."/>
            <person name="Kishi E."/>
            <person name="Sasagawa M."/>
            <person name="Ankai A."/>
            <person name="Fukui S."/>
            <person name="Hashimoto Y."/>
            <person name="Kamata S."/>
            <person name="Otoguro M."/>
            <person name="Tanikawa S."/>
            <person name="Nihira T."/>
            <person name="Horinouchi S."/>
            <person name="Ohnishi Y."/>
            <person name="Hayakawa M."/>
            <person name="Kuzuyama T."/>
            <person name="Arisawa A."/>
            <person name="Nomoto F."/>
            <person name="Miura H."/>
            <person name="Takahashi Y."/>
            <person name="Fujita N."/>
        </authorList>
    </citation>
    <scope>NUCLEOTIDE SEQUENCE [LARGE SCALE GENOMIC DNA]</scope>
    <source>
        <strain evidence="3">ATCC 33774 / DSM 43861 / JCM 3304 / KCC A-0304 / NBRC 14216 / KM-6054</strain>
    </source>
</reference>
<keyword evidence="3" id="KW-1185">Reference proteome</keyword>
<dbReference type="PATRIC" id="fig|452652.3.peg.7160"/>
<evidence type="ECO:0000256" key="1">
    <source>
        <dbReference type="SAM" id="Phobius"/>
    </source>
</evidence>
<name>E4NIT0_KITSK</name>
<protein>
    <submittedName>
        <fullName evidence="2">Uncharacterized protein</fullName>
    </submittedName>
</protein>
<dbReference type="AlphaFoldDB" id="E4NIT0"/>
<keyword evidence="1" id="KW-1133">Transmembrane helix</keyword>
<feature type="transmembrane region" description="Helical" evidence="1">
    <location>
        <begin position="138"/>
        <end position="160"/>
    </location>
</feature>
<feature type="transmembrane region" description="Helical" evidence="1">
    <location>
        <begin position="6"/>
        <end position="27"/>
    </location>
</feature>
<proteinExistence type="predicted"/>
<dbReference type="eggNOG" id="ENOG5031TKD">
    <property type="taxonomic scope" value="Bacteria"/>
</dbReference>
<dbReference type="RefSeq" id="WP_014140169.1">
    <property type="nucleotide sequence ID" value="NC_016109.1"/>
</dbReference>
<sequence length="185" mass="19739">MEALTGGYRVYFTAVWILFAAELLCLAATAPPLRLIAPVWLWAGLAGAVGLLLAAAVLRCMLLPFPRHGGWFDPVLYVWHLPRGLKVWYGIALCLVGIGLATAGGAEDVRKDAAGYYLEHHDTRTPLTRDAYEAKRGALVRLASGIPAGLCVIGSFLVLLSGDIAYGADEAVARPRPGGGRRSEV</sequence>
<feature type="transmembrane region" description="Helical" evidence="1">
    <location>
        <begin position="39"/>
        <end position="65"/>
    </location>
</feature>
<dbReference type="EMBL" id="AP010968">
    <property type="protein sequence ID" value="BAJ32878.1"/>
    <property type="molecule type" value="Genomic_DNA"/>
</dbReference>
<organism evidence="2 3">
    <name type="scientific">Kitasatospora setae (strain ATCC 33774 / DSM 43861 / JCM 3304 / KCC A-0304 / NBRC 14216 / KM-6054)</name>
    <name type="common">Streptomyces setae</name>
    <dbReference type="NCBI Taxonomy" id="452652"/>
    <lineage>
        <taxon>Bacteria</taxon>
        <taxon>Bacillati</taxon>
        <taxon>Actinomycetota</taxon>
        <taxon>Actinomycetes</taxon>
        <taxon>Kitasatosporales</taxon>
        <taxon>Streptomycetaceae</taxon>
        <taxon>Kitasatospora</taxon>
    </lineage>
</organism>
<feature type="transmembrane region" description="Helical" evidence="1">
    <location>
        <begin position="85"/>
        <end position="106"/>
    </location>
</feature>
<dbReference type="HOGENOM" id="CLU_1459507_0_0_11"/>
<evidence type="ECO:0000313" key="3">
    <source>
        <dbReference type="Proteomes" id="UP000007076"/>
    </source>
</evidence>
<keyword evidence="1" id="KW-0812">Transmembrane</keyword>